<dbReference type="InterPro" id="IPR027417">
    <property type="entry name" value="P-loop_NTPase"/>
</dbReference>
<keyword evidence="5" id="KW-1185">Reference proteome</keyword>
<dbReference type="GO" id="GO:0000184">
    <property type="term" value="P:nuclear-transcribed mRNA catabolic process, nonsense-mediated decay"/>
    <property type="evidence" value="ECO:0007669"/>
    <property type="project" value="UniProtKB-KW"/>
</dbReference>
<dbReference type="SUPFAM" id="SSF52540">
    <property type="entry name" value="P-loop containing nucleoside triphosphate hydrolases"/>
    <property type="match status" value="1"/>
</dbReference>
<reference evidence="4" key="2">
    <citation type="submission" date="2023-02" db="EMBL/GenBank/DDBJ databases">
        <authorList>
            <consortium name="DOE Joint Genome Institute"/>
            <person name="Mondo S.J."/>
            <person name="Chang Y."/>
            <person name="Wang Y."/>
            <person name="Ahrendt S."/>
            <person name="Andreopoulos W."/>
            <person name="Barry K."/>
            <person name="Beard J."/>
            <person name="Benny G.L."/>
            <person name="Blankenship S."/>
            <person name="Bonito G."/>
            <person name="Cuomo C."/>
            <person name="Desiro A."/>
            <person name="Gervers K.A."/>
            <person name="Hundley H."/>
            <person name="Kuo A."/>
            <person name="LaButti K."/>
            <person name="Lang B.F."/>
            <person name="Lipzen A."/>
            <person name="O'Donnell K."/>
            <person name="Pangilinan J."/>
            <person name="Reynolds N."/>
            <person name="Sandor L."/>
            <person name="Smith M.W."/>
            <person name="Tsang A."/>
            <person name="Grigoriev I.V."/>
            <person name="Stajich J.E."/>
            <person name="Spatafora J.W."/>
        </authorList>
    </citation>
    <scope>NUCLEOTIDE SEQUENCE</scope>
    <source>
        <strain evidence="4">RSA 2281</strain>
    </source>
</reference>
<comment type="similarity">
    <text evidence="1">Belongs to the SMG9 family.</text>
</comment>
<dbReference type="PANTHER" id="PTHR14270">
    <property type="entry name" value="NONSENSE-MEDIATED MRNA DECAY FACTOR SMG9"/>
    <property type="match status" value="1"/>
</dbReference>
<evidence type="ECO:0000313" key="4">
    <source>
        <dbReference type="EMBL" id="KAI9255788.1"/>
    </source>
</evidence>
<dbReference type="InterPro" id="IPR039177">
    <property type="entry name" value="SMG9"/>
</dbReference>
<evidence type="ECO:0000256" key="2">
    <source>
        <dbReference type="ARBA" id="ARBA00023161"/>
    </source>
</evidence>
<name>A0AAD5K4T8_9FUNG</name>
<proteinExistence type="inferred from homology"/>
<keyword evidence="2" id="KW-0866">Nonsense-mediated mRNA decay</keyword>
<evidence type="ECO:0000313" key="5">
    <source>
        <dbReference type="Proteomes" id="UP001209540"/>
    </source>
</evidence>
<feature type="compositionally biased region" description="Basic residues" evidence="3">
    <location>
        <begin position="1"/>
        <end position="11"/>
    </location>
</feature>
<feature type="compositionally biased region" description="Polar residues" evidence="3">
    <location>
        <begin position="60"/>
        <end position="76"/>
    </location>
</feature>
<dbReference type="Gene3D" id="3.40.50.300">
    <property type="entry name" value="P-loop containing nucleotide triphosphate hydrolases"/>
    <property type="match status" value="1"/>
</dbReference>
<evidence type="ECO:0000256" key="1">
    <source>
        <dbReference type="ARBA" id="ARBA00007712"/>
    </source>
</evidence>
<dbReference type="EMBL" id="JAIXMP010000022">
    <property type="protein sequence ID" value="KAI9255788.1"/>
    <property type="molecule type" value="Genomic_DNA"/>
</dbReference>
<evidence type="ECO:0008006" key="6">
    <source>
        <dbReference type="Google" id="ProtNLM"/>
    </source>
</evidence>
<evidence type="ECO:0000256" key="3">
    <source>
        <dbReference type="SAM" id="MobiDB-lite"/>
    </source>
</evidence>
<accession>A0AAD5K4T8</accession>
<reference evidence="4" key="1">
    <citation type="journal article" date="2022" name="IScience">
        <title>Evolution of zygomycete secretomes and the origins of terrestrial fungal ecologies.</title>
        <authorList>
            <person name="Chang Y."/>
            <person name="Wang Y."/>
            <person name="Mondo S."/>
            <person name="Ahrendt S."/>
            <person name="Andreopoulos W."/>
            <person name="Barry K."/>
            <person name="Beard J."/>
            <person name="Benny G.L."/>
            <person name="Blankenship S."/>
            <person name="Bonito G."/>
            <person name="Cuomo C."/>
            <person name="Desiro A."/>
            <person name="Gervers K.A."/>
            <person name="Hundley H."/>
            <person name="Kuo A."/>
            <person name="LaButti K."/>
            <person name="Lang B.F."/>
            <person name="Lipzen A."/>
            <person name="O'Donnell K."/>
            <person name="Pangilinan J."/>
            <person name="Reynolds N."/>
            <person name="Sandor L."/>
            <person name="Smith M.E."/>
            <person name="Tsang A."/>
            <person name="Grigoriev I.V."/>
            <person name="Stajich J.E."/>
            <person name="Spatafora J.W."/>
        </authorList>
    </citation>
    <scope>NUCLEOTIDE SEQUENCE</scope>
    <source>
        <strain evidence="4">RSA 2281</strain>
    </source>
</reference>
<gene>
    <name evidence="4" type="ORF">BDA99DRAFT_517622</name>
</gene>
<feature type="compositionally biased region" description="Low complexity" evidence="3">
    <location>
        <begin position="38"/>
        <end position="50"/>
    </location>
</feature>
<dbReference type="Proteomes" id="UP001209540">
    <property type="component" value="Unassembled WGS sequence"/>
</dbReference>
<feature type="region of interest" description="Disordered" evidence="3">
    <location>
        <begin position="1"/>
        <end position="76"/>
    </location>
</feature>
<protein>
    <recommendedName>
        <fullName evidence="6">Protein SMG9</fullName>
    </recommendedName>
</protein>
<comment type="caution">
    <text evidence="4">The sequence shown here is derived from an EMBL/GenBank/DDBJ whole genome shotgun (WGS) entry which is preliminary data.</text>
</comment>
<organism evidence="4 5">
    <name type="scientific">Phascolomyces articulosus</name>
    <dbReference type="NCBI Taxonomy" id="60185"/>
    <lineage>
        <taxon>Eukaryota</taxon>
        <taxon>Fungi</taxon>
        <taxon>Fungi incertae sedis</taxon>
        <taxon>Mucoromycota</taxon>
        <taxon>Mucoromycotina</taxon>
        <taxon>Mucoromycetes</taxon>
        <taxon>Mucorales</taxon>
        <taxon>Lichtheimiaceae</taxon>
        <taxon>Phascolomyces</taxon>
    </lineage>
</organism>
<dbReference type="AlphaFoldDB" id="A0AAD5K4T8"/>
<sequence length="413" mass="46348">MGSSKRGKDRRPKQQSDHSKPFLHAPVILERRDRTEVTESTSTTTRNAENTDIRLAPKPNNASASTTPIPTQPESFSNLTGTATTSFFGKQGKVPSEVAHKLLGESPGHFVVGVVGQQGVGKSTVLSWFTQEPSNAFPIESPESVAYSRHQTSGIDILISPERTILLDTEPLLSSSVLDETLRAGSMDGLHPEVWLEMESLYNLVFMLSICNVVLVVSEGSEIDHAMVKLLRRATMVKFNIPDFPLIPPASFGQAQVDTNYYPDIVFVCNKCRDWEFQWRKYADMQVILHEAFMDSNLKTSGLVSLEKVLPAFEGVEHSQNVFFLPYSPNDSMPRQQQDIWNVNDRSVSGIESFETLMQALREQVIGAPRRPGKKGQVSEKDWYKNAIKIHELIRKSEYIADYVKTVMKMVQK</sequence>
<dbReference type="PANTHER" id="PTHR14270:SF0">
    <property type="entry name" value="NONSENSE-MEDIATED MRNA DECAY FACTOR SMG9"/>
    <property type="match status" value="1"/>
</dbReference>